<organism evidence="5 6">
    <name type="scientific">Enterocloster hominis</name>
    <name type="common">ex Liu et al. 2021</name>
    <dbReference type="NCBI Taxonomy" id="2763663"/>
    <lineage>
        <taxon>Bacteria</taxon>
        <taxon>Bacillati</taxon>
        <taxon>Bacillota</taxon>
        <taxon>Clostridia</taxon>
        <taxon>Lachnospirales</taxon>
        <taxon>Lachnospiraceae</taxon>
        <taxon>Enterocloster</taxon>
    </lineage>
</organism>
<dbReference type="Proteomes" id="UP000647491">
    <property type="component" value="Unassembled WGS sequence"/>
</dbReference>
<keyword evidence="6" id="KW-1185">Reference proteome</keyword>
<evidence type="ECO:0000313" key="6">
    <source>
        <dbReference type="Proteomes" id="UP000647491"/>
    </source>
</evidence>
<dbReference type="EMBL" id="JACRTJ010000004">
    <property type="protein sequence ID" value="MBC8597841.1"/>
    <property type="molecule type" value="Genomic_DNA"/>
</dbReference>
<dbReference type="PANTHER" id="PTHR43309:SF5">
    <property type="entry name" value="5-OXOPROLINASE SUBUNIT C"/>
    <property type="match status" value="1"/>
</dbReference>
<dbReference type="Pfam" id="PF02626">
    <property type="entry name" value="CT_A_B"/>
    <property type="match status" value="1"/>
</dbReference>
<dbReference type="InterPro" id="IPR003778">
    <property type="entry name" value="CT_A_B"/>
</dbReference>
<evidence type="ECO:0000256" key="3">
    <source>
        <dbReference type="ARBA" id="ARBA00022840"/>
    </source>
</evidence>
<dbReference type="SMART" id="SM00797">
    <property type="entry name" value="AHS2"/>
    <property type="match status" value="1"/>
</dbReference>
<dbReference type="Gene3D" id="2.40.100.10">
    <property type="entry name" value="Cyclophilin-like"/>
    <property type="match status" value="1"/>
</dbReference>
<evidence type="ECO:0000256" key="2">
    <source>
        <dbReference type="ARBA" id="ARBA00022801"/>
    </source>
</evidence>
<dbReference type="NCBIfam" id="TIGR00724">
    <property type="entry name" value="urea_amlyse_rel"/>
    <property type="match status" value="1"/>
</dbReference>
<dbReference type="RefSeq" id="WP_262426705.1">
    <property type="nucleotide sequence ID" value="NZ_JACRTJ010000004.1"/>
</dbReference>
<dbReference type="InterPro" id="IPR052708">
    <property type="entry name" value="PxpC"/>
</dbReference>
<dbReference type="InterPro" id="IPR029000">
    <property type="entry name" value="Cyclophilin-like_dom_sf"/>
</dbReference>
<dbReference type="PANTHER" id="PTHR43309">
    <property type="entry name" value="5-OXOPROLINASE SUBUNIT C"/>
    <property type="match status" value="1"/>
</dbReference>
<name>A0ABR7NNZ3_9FIRM</name>
<evidence type="ECO:0000256" key="1">
    <source>
        <dbReference type="ARBA" id="ARBA00022741"/>
    </source>
</evidence>
<keyword evidence="2" id="KW-0378">Hydrolase</keyword>
<gene>
    <name evidence="5" type="ORF">H8708_01100</name>
</gene>
<comment type="caution">
    <text evidence="5">The sequence shown here is derived from an EMBL/GenBank/DDBJ whole genome shotgun (WGS) entry which is preliminary data.</text>
</comment>
<evidence type="ECO:0000313" key="5">
    <source>
        <dbReference type="EMBL" id="MBC8597841.1"/>
    </source>
</evidence>
<keyword evidence="1" id="KW-0547">Nucleotide-binding</keyword>
<accession>A0ABR7NNZ3</accession>
<proteinExistence type="predicted"/>
<dbReference type="SUPFAM" id="SSF50891">
    <property type="entry name" value="Cyclophilin-like"/>
    <property type="match status" value="1"/>
</dbReference>
<keyword evidence="3" id="KW-0067">ATP-binding</keyword>
<reference evidence="5 6" key="1">
    <citation type="submission" date="2020-08" db="EMBL/GenBank/DDBJ databases">
        <title>Genome public.</title>
        <authorList>
            <person name="Liu C."/>
            <person name="Sun Q."/>
        </authorList>
    </citation>
    <scope>NUCLEOTIDE SEQUENCE [LARGE SCALE GENOMIC DNA]</scope>
    <source>
        <strain evidence="5 6">BX10</strain>
    </source>
</reference>
<feature type="domain" description="Carboxyltransferase" evidence="4">
    <location>
        <begin position="24"/>
        <end position="304"/>
    </location>
</feature>
<sequence>MGIRILNGGFLTTVQDMGRYGSQETGMAVSGVMDTRAAALADILVGNDENEAVLEVTMMGPIMEFTEDELIAVTGGDLGAKVDGNPLPRYEAVLIKAGQTVSFGGMYGGSRAYVAFAGGLDVPVVMGSRSTNLKAKIGGIEGRKLGAGDEIGFRSPKTWLPNMAARKLLLPELSSREHTLRVVMGPQDDCFTEEGISTFLGSAYTISNEYDRMGCRMEGPVIAHKNGGDIITDGISFGAVQVPSHGNPIVMMADHQTTGGYTKIACVISVDLPELAQCMPGHTVRFKKIGIEEAQELYCQWRDYLKQLEKELNCPAEPASELQAVGLAAAVNEDRRYWGDHGTYRVVVNGTEFLVELKREIEQFR</sequence>
<protein>
    <submittedName>
        <fullName evidence="5">Biotin-dependent carboxyltransferase family protein</fullName>
    </submittedName>
</protein>
<evidence type="ECO:0000259" key="4">
    <source>
        <dbReference type="SMART" id="SM00797"/>
    </source>
</evidence>